<keyword evidence="3 6" id="KW-0812">Transmembrane</keyword>
<evidence type="ECO:0000256" key="1">
    <source>
        <dbReference type="ARBA" id="ARBA00004141"/>
    </source>
</evidence>
<dbReference type="PANTHER" id="PTHR21716:SF62">
    <property type="entry name" value="TRANSPORT PROTEIN YDBI-RELATED"/>
    <property type="match status" value="1"/>
</dbReference>
<dbReference type="RefSeq" id="WP_130285840.1">
    <property type="nucleotide sequence ID" value="NZ_SGXE01000001.1"/>
</dbReference>
<dbReference type="GO" id="GO:0016020">
    <property type="term" value="C:membrane"/>
    <property type="evidence" value="ECO:0007669"/>
    <property type="project" value="UniProtKB-SubCell"/>
</dbReference>
<feature type="transmembrane region" description="Helical" evidence="6">
    <location>
        <begin position="159"/>
        <end position="181"/>
    </location>
</feature>
<dbReference type="OrthoDB" id="5761230at2"/>
<feature type="transmembrane region" description="Helical" evidence="6">
    <location>
        <begin position="18"/>
        <end position="36"/>
    </location>
</feature>
<comment type="caution">
    <text evidence="7">The sequence shown here is derived from an EMBL/GenBank/DDBJ whole genome shotgun (WGS) entry which is preliminary data.</text>
</comment>
<reference evidence="7 8" key="1">
    <citation type="submission" date="2019-02" db="EMBL/GenBank/DDBJ databases">
        <title>Genomic Encyclopedia of Type Strains, Phase IV (KMG-IV): sequencing the most valuable type-strain genomes for metagenomic binning, comparative biology and taxonomic classification.</title>
        <authorList>
            <person name="Goeker M."/>
        </authorList>
    </citation>
    <scope>NUCLEOTIDE SEQUENCE [LARGE SCALE GENOMIC DNA]</scope>
    <source>
        <strain evidence="7 8">DSM 17196</strain>
    </source>
</reference>
<dbReference type="EMBL" id="SGXE01000001">
    <property type="protein sequence ID" value="RZT00037.1"/>
    <property type="molecule type" value="Genomic_DNA"/>
</dbReference>
<feature type="transmembrane region" description="Helical" evidence="6">
    <location>
        <begin position="211"/>
        <end position="240"/>
    </location>
</feature>
<feature type="transmembrane region" description="Helical" evidence="6">
    <location>
        <begin position="74"/>
        <end position="93"/>
    </location>
</feature>
<evidence type="ECO:0000256" key="6">
    <source>
        <dbReference type="SAM" id="Phobius"/>
    </source>
</evidence>
<sequence length="357" mass="39616">MSKKKESQFAISDFSKKVLKATIIILLCILLTILLLKGFKILLLILSGILVATFFRGIASFIQQLFSIGEKWALLIGIVSMLLTLTGTGYVLYPSISDQLNELENELPKAAKKTESKLNASPVGKWVIFQLKGYKQQYQQNSEKLTLFFSSFFGGLADIYIIFFLGLFFMVQPDVYINGFIRLFPLHRRKRAQQVIDTTAYTLKRWLLGKVFSMIVVGVLTGIGLSILGIPLALTLAIFATLVTFIPNFGPILSLIPAFLIAFTIGADYAVYVCILYAAIQALESNIITPMIQRKMISFPLALVLMAQVVLGVFTGILGLILAVPIVAIVVVLVKMIYLQDILQDDQITIENMGNKN</sequence>
<evidence type="ECO:0000256" key="2">
    <source>
        <dbReference type="ARBA" id="ARBA00009773"/>
    </source>
</evidence>
<protein>
    <submittedName>
        <fullName evidence="7">Putative PurR-regulated permease PerM</fullName>
    </submittedName>
</protein>
<proteinExistence type="inferred from homology"/>
<name>A0A4Q7PHK8_9FLAO</name>
<evidence type="ECO:0000256" key="5">
    <source>
        <dbReference type="ARBA" id="ARBA00023136"/>
    </source>
</evidence>
<evidence type="ECO:0000256" key="3">
    <source>
        <dbReference type="ARBA" id="ARBA00022692"/>
    </source>
</evidence>
<keyword evidence="8" id="KW-1185">Reference proteome</keyword>
<comment type="subcellular location">
    <subcellularLocation>
        <location evidence="1">Membrane</location>
        <topology evidence="1">Multi-pass membrane protein</topology>
    </subcellularLocation>
</comment>
<gene>
    <name evidence="7" type="ORF">EV197_1267</name>
</gene>
<evidence type="ECO:0000313" key="8">
    <source>
        <dbReference type="Proteomes" id="UP000292262"/>
    </source>
</evidence>
<keyword evidence="5 6" id="KW-0472">Membrane</keyword>
<feature type="transmembrane region" description="Helical" evidence="6">
    <location>
        <begin position="301"/>
        <end position="334"/>
    </location>
</feature>
<dbReference type="PANTHER" id="PTHR21716">
    <property type="entry name" value="TRANSMEMBRANE PROTEIN"/>
    <property type="match status" value="1"/>
</dbReference>
<organism evidence="7 8">
    <name type="scientific">Aquimarina brevivitae</name>
    <dbReference type="NCBI Taxonomy" id="323412"/>
    <lineage>
        <taxon>Bacteria</taxon>
        <taxon>Pseudomonadati</taxon>
        <taxon>Bacteroidota</taxon>
        <taxon>Flavobacteriia</taxon>
        <taxon>Flavobacteriales</taxon>
        <taxon>Flavobacteriaceae</taxon>
        <taxon>Aquimarina</taxon>
    </lineage>
</organism>
<dbReference type="GO" id="GO:0055085">
    <property type="term" value="P:transmembrane transport"/>
    <property type="evidence" value="ECO:0007669"/>
    <property type="project" value="TreeGrafter"/>
</dbReference>
<dbReference type="Proteomes" id="UP000292262">
    <property type="component" value="Unassembled WGS sequence"/>
</dbReference>
<evidence type="ECO:0000313" key="7">
    <source>
        <dbReference type="EMBL" id="RZT00037.1"/>
    </source>
</evidence>
<dbReference type="InterPro" id="IPR002549">
    <property type="entry name" value="AI-2E-like"/>
</dbReference>
<dbReference type="AlphaFoldDB" id="A0A4Q7PHK8"/>
<evidence type="ECO:0000256" key="4">
    <source>
        <dbReference type="ARBA" id="ARBA00022989"/>
    </source>
</evidence>
<comment type="similarity">
    <text evidence="2">Belongs to the autoinducer-2 exporter (AI-2E) (TC 2.A.86) family.</text>
</comment>
<dbReference type="Pfam" id="PF01594">
    <property type="entry name" value="AI-2E_transport"/>
    <property type="match status" value="1"/>
</dbReference>
<keyword evidence="4 6" id="KW-1133">Transmembrane helix</keyword>
<feature type="transmembrane region" description="Helical" evidence="6">
    <location>
        <begin position="252"/>
        <end position="280"/>
    </location>
</feature>
<accession>A0A4Q7PHK8</accession>
<feature type="transmembrane region" description="Helical" evidence="6">
    <location>
        <begin position="42"/>
        <end position="62"/>
    </location>
</feature>